<evidence type="ECO:0000256" key="10">
    <source>
        <dbReference type="SAM" id="MobiDB-lite"/>
    </source>
</evidence>
<dbReference type="PANTHER" id="PTHR24232:SF85">
    <property type="entry name" value="G-PROTEIN COUPLED RECEPTOR 4"/>
    <property type="match status" value="1"/>
</dbReference>
<evidence type="ECO:0000256" key="8">
    <source>
        <dbReference type="ARBA" id="ARBA00023224"/>
    </source>
</evidence>
<reference evidence="13" key="2">
    <citation type="submission" date="2025-09" db="UniProtKB">
        <authorList>
            <consortium name="Ensembl"/>
        </authorList>
    </citation>
    <scope>IDENTIFICATION</scope>
</reference>
<evidence type="ECO:0000256" key="6">
    <source>
        <dbReference type="ARBA" id="ARBA00023170"/>
    </source>
</evidence>
<feature type="transmembrane region" description="Helical" evidence="11">
    <location>
        <begin position="81"/>
        <end position="98"/>
    </location>
</feature>
<protein>
    <recommendedName>
        <fullName evidence="12">G-protein coupled receptors family 1 profile domain-containing protein</fullName>
    </recommendedName>
</protein>
<feature type="transmembrane region" description="Helical" evidence="11">
    <location>
        <begin position="220"/>
        <end position="240"/>
    </location>
</feature>
<feature type="domain" description="G-protein coupled receptors family 1 profile" evidence="12">
    <location>
        <begin position="9"/>
        <end position="237"/>
    </location>
</feature>
<dbReference type="Ensembl" id="ENSPLAT00000011862.1">
    <property type="protein sequence ID" value="ENSPLAP00000003142.1"/>
    <property type="gene ID" value="ENSPLAG00000004556.1"/>
</dbReference>
<dbReference type="SUPFAM" id="SSF81321">
    <property type="entry name" value="Family A G protein-coupled receptor-like"/>
    <property type="match status" value="1"/>
</dbReference>
<keyword evidence="6 9" id="KW-0675">Receptor</keyword>
<keyword evidence="8 9" id="KW-0807">Transducer</keyword>
<proteinExistence type="inferred from homology"/>
<keyword evidence="2 9" id="KW-0812">Transmembrane</keyword>
<evidence type="ECO:0000259" key="12">
    <source>
        <dbReference type="PROSITE" id="PS50262"/>
    </source>
</evidence>
<feature type="transmembrane region" description="Helical" evidence="11">
    <location>
        <begin position="184"/>
        <end position="208"/>
    </location>
</feature>
<feature type="compositionally biased region" description="Polar residues" evidence="10">
    <location>
        <begin position="271"/>
        <end position="282"/>
    </location>
</feature>
<dbReference type="GeneTree" id="ENSGT00940000164014"/>
<evidence type="ECO:0000256" key="7">
    <source>
        <dbReference type="ARBA" id="ARBA00023180"/>
    </source>
</evidence>
<evidence type="ECO:0000313" key="13">
    <source>
        <dbReference type="Ensembl" id="ENSPLAP00000003142.1"/>
    </source>
</evidence>
<evidence type="ECO:0000256" key="9">
    <source>
        <dbReference type="RuleBase" id="RU000688"/>
    </source>
</evidence>
<evidence type="ECO:0000256" key="5">
    <source>
        <dbReference type="ARBA" id="ARBA00023136"/>
    </source>
</evidence>
<dbReference type="InterPro" id="IPR017452">
    <property type="entry name" value="GPCR_Rhodpsn_7TM"/>
</dbReference>
<feature type="transmembrane region" description="Helical" evidence="11">
    <location>
        <begin position="20"/>
        <end position="41"/>
    </location>
</feature>
<dbReference type="GO" id="GO:0007200">
    <property type="term" value="P:phospholipase C-activating G protein-coupled receptor signaling pathway"/>
    <property type="evidence" value="ECO:0007669"/>
    <property type="project" value="TreeGrafter"/>
</dbReference>
<evidence type="ECO:0000256" key="11">
    <source>
        <dbReference type="SAM" id="Phobius"/>
    </source>
</evidence>
<name>A0A3B3TRA2_9TELE</name>
<reference evidence="13" key="1">
    <citation type="submission" date="2025-08" db="UniProtKB">
        <authorList>
            <consortium name="Ensembl"/>
        </authorList>
    </citation>
    <scope>IDENTIFICATION</scope>
</reference>
<feature type="region of interest" description="Disordered" evidence="10">
    <location>
        <begin position="262"/>
        <end position="292"/>
    </location>
</feature>
<keyword evidence="3 11" id="KW-1133">Transmembrane helix</keyword>
<evidence type="ECO:0000256" key="1">
    <source>
        <dbReference type="ARBA" id="ARBA00004141"/>
    </source>
</evidence>
<keyword evidence="5 11" id="KW-0472">Membrane</keyword>
<dbReference type="PANTHER" id="PTHR24232">
    <property type="entry name" value="G-PROTEIN COUPLED RECEPTOR"/>
    <property type="match status" value="1"/>
</dbReference>
<comment type="subcellular location">
    <subcellularLocation>
        <location evidence="1">Membrane</location>
        <topology evidence="1">Multi-pass membrane protein</topology>
    </subcellularLocation>
</comment>
<dbReference type="AlphaFoldDB" id="A0A3B3TRA2"/>
<dbReference type="STRING" id="48699.ENSPLAP00000003142"/>
<evidence type="ECO:0000256" key="3">
    <source>
        <dbReference type="ARBA" id="ARBA00022989"/>
    </source>
</evidence>
<dbReference type="Pfam" id="PF00001">
    <property type="entry name" value="7tm_1"/>
    <property type="match status" value="1"/>
</dbReference>
<keyword evidence="7" id="KW-0325">Glycoprotein</keyword>
<dbReference type="PRINTS" id="PR00237">
    <property type="entry name" value="GPCRRHODOPSN"/>
</dbReference>
<dbReference type="Gene3D" id="1.20.1070.10">
    <property type="entry name" value="Rhodopsin 7-helix transmembrane proteins"/>
    <property type="match status" value="1"/>
</dbReference>
<comment type="similarity">
    <text evidence="9">Belongs to the G-protein coupled receptor 1 family.</text>
</comment>
<dbReference type="GO" id="GO:0005886">
    <property type="term" value="C:plasma membrane"/>
    <property type="evidence" value="ECO:0007669"/>
    <property type="project" value="TreeGrafter"/>
</dbReference>
<feature type="transmembrane region" description="Helical" evidence="11">
    <location>
        <begin position="119"/>
        <end position="138"/>
    </location>
</feature>
<feature type="compositionally biased region" description="Basic and acidic residues" evidence="10">
    <location>
        <begin position="283"/>
        <end position="292"/>
    </location>
</feature>
<sequence length="292" mass="32901">MASVSSNCRNYSHTPVLQDMSMTVACIGLPLSCVAIFAVSLMVMASVYLINLLISDFIQFCCLIARAKIEDNNICKIVQSILEAGVTISICFMVLIALERYLVITSPLWYRFRRNIKTSLLVCAVVWLFPLLLFPFSLSNNNTLTIIVPCFLLLPLPLLLFFLVGTLRALSAARSVPDDEKRRIIAILVLVLLFYTLLFMPRIVVFLYTRTKYSETDFGIAAAILTYLSPVVDMGLYVFMKKGFDDFLLKFLCCCKVSHDDPSISREKTDNMNTEASMQLETETGKKADEDE</sequence>
<keyword evidence="14" id="KW-1185">Reference proteome</keyword>
<feature type="transmembrane region" description="Helical" evidence="11">
    <location>
        <begin position="144"/>
        <end position="164"/>
    </location>
</feature>
<dbReference type="GO" id="GO:0004930">
    <property type="term" value="F:G protein-coupled receptor activity"/>
    <property type="evidence" value="ECO:0007669"/>
    <property type="project" value="UniProtKB-KW"/>
</dbReference>
<evidence type="ECO:0000313" key="14">
    <source>
        <dbReference type="Proteomes" id="UP000261500"/>
    </source>
</evidence>
<dbReference type="PROSITE" id="PS00237">
    <property type="entry name" value="G_PROTEIN_RECEP_F1_1"/>
    <property type="match status" value="1"/>
</dbReference>
<accession>A0A3B3TRA2</accession>
<keyword evidence="4 9" id="KW-0297">G-protein coupled receptor</keyword>
<evidence type="ECO:0000256" key="2">
    <source>
        <dbReference type="ARBA" id="ARBA00022692"/>
    </source>
</evidence>
<evidence type="ECO:0000256" key="4">
    <source>
        <dbReference type="ARBA" id="ARBA00023040"/>
    </source>
</evidence>
<dbReference type="InterPro" id="IPR000276">
    <property type="entry name" value="GPCR_Rhodpsn"/>
</dbReference>
<organism evidence="13 14">
    <name type="scientific">Poecilia latipinna</name>
    <name type="common">sailfin molly</name>
    <dbReference type="NCBI Taxonomy" id="48699"/>
    <lineage>
        <taxon>Eukaryota</taxon>
        <taxon>Metazoa</taxon>
        <taxon>Chordata</taxon>
        <taxon>Craniata</taxon>
        <taxon>Vertebrata</taxon>
        <taxon>Euteleostomi</taxon>
        <taxon>Actinopterygii</taxon>
        <taxon>Neopterygii</taxon>
        <taxon>Teleostei</taxon>
        <taxon>Neoteleostei</taxon>
        <taxon>Acanthomorphata</taxon>
        <taxon>Ovalentaria</taxon>
        <taxon>Atherinomorphae</taxon>
        <taxon>Cyprinodontiformes</taxon>
        <taxon>Poeciliidae</taxon>
        <taxon>Poeciliinae</taxon>
        <taxon>Poecilia</taxon>
    </lineage>
</organism>
<dbReference type="GO" id="GO:0035025">
    <property type="term" value="P:positive regulation of Rho protein signal transduction"/>
    <property type="evidence" value="ECO:0007669"/>
    <property type="project" value="TreeGrafter"/>
</dbReference>
<dbReference type="PROSITE" id="PS50262">
    <property type="entry name" value="G_PROTEIN_RECEP_F1_2"/>
    <property type="match status" value="1"/>
</dbReference>
<dbReference type="Proteomes" id="UP000261500">
    <property type="component" value="Unplaced"/>
</dbReference>